<dbReference type="STRING" id="1307839.L21SP5_01908"/>
<dbReference type="CDD" id="cd00293">
    <property type="entry name" value="USP-like"/>
    <property type="match status" value="1"/>
</dbReference>
<gene>
    <name evidence="1" type="ORF">L21SP5_01908</name>
</gene>
<reference evidence="1 2" key="1">
    <citation type="submission" date="2015-11" db="EMBL/GenBank/DDBJ databases">
        <title>Description and complete genome sequence of a novel strain predominating in hypersaline microbial mats and representing a new family of the Bacteriodetes phylum.</title>
        <authorList>
            <person name="Spring S."/>
            <person name="Bunk B."/>
            <person name="Sproer C."/>
            <person name="Klenk H.-P."/>
        </authorList>
    </citation>
    <scope>NUCLEOTIDE SEQUENCE [LARGE SCALE GENOMIC DNA]</scope>
    <source>
        <strain evidence="1 2">L21-Spi-D4</strain>
    </source>
</reference>
<keyword evidence="2" id="KW-1185">Reference proteome</keyword>
<dbReference type="KEGG" id="blq:L21SP5_01908"/>
<proteinExistence type="predicted"/>
<dbReference type="Gene3D" id="3.40.50.12370">
    <property type="match status" value="1"/>
</dbReference>
<dbReference type="RefSeq" id="WP_057952996.1">
    <property type="nucleotide sequence ID" value="NZ_CP013118.1"/>
</dbReference>
<dbReference type="AlphaFoldDB" id="A0A0S2HZV5"/>
<evidence type="ECO:0000313" key="1">
    <source>
        <dbReference type="EMBL" id="ALO15547.1"/>
    </source>
</evidence>
<dbReference type="Proteomes" id="UP000064893">
    <property type="component" value="Chromosome"/>
</dbReference>
<protein>
    <submittedName>
        <fullName evidence="1">Universal stress protein family protein</fullName>
    </submittedName>
</protein>
<accession>A0A0S2HZV5</accession>
<dbReference type="OrthoDB" id="1092304at2"/>
<name>A0A0S2HZV5_9BACT</name>
<sequence length="280" mass="32288">MSPKKKYIVIPWDFSEGSEIALKHAVQLAKVVNNGIALLYINNIKGGIFGGFSKKLKEDELKKIDTELTARAEEISKEFGLECRAFVRQGKAKQIAQEIIHTVNANLMVMFRAVQGNKNTLSVRDFLRILKGAFIPFIIVETPPSHDYYKEIVVPIDDDRRYRESLAWIIYMSNYYQCNINLMKPYLTDEFRKKDLANNVYFTKKMLDKQNIIYGVKTAKKKEAFKTAIFNFAGIIEADMIMMTAKYYLKWISGKSHESFDIPVMCIPPRADLSKYSSFI</sequence>
<dbReference type="SUPFAM" id="SSF52402">
    <property type="entry name" value="Adenine nucleotide alpha hydrolases-like"/>
    <property type="match status" value="1"/>
</dbReference>
<dbReference type="EMBL" id="CP013118">
    <property type="protein sequence ID" value="ALO15547.1"/>
    <property type="molecule type" value="Genomic_DNA"/>
</dbReference>
<organism evidence="1 2">
    <name type="scientific">Salinivirga cyanobacteriivorans</name>
    <dbReference type="NCBI Taxonomy" id="1307839"/>
    <lineage>
        <taxon>Bacteria</taxon>
        <taxon>Pseudomonadati</taxon>
        <taxon>Bacteroidota</taxon>
        <taxon>Bacteroidia</taxon>
        <taxon>Bacteroidales</taxon>
        <taxon>Salinivirgaceae</taxon>
        <taxon>Salinivirga</taxon>
    </lineage>
</organism>
<evidence type="ECO:0000313" key="2">
    <source>
        <dbReference type="Proteomes" id="UP000064893"/>
    </source>
</evidence>